<evidence type="ECO:0000313" key="3">
    <source>
        <dbReference type="Proteomes" id="UP001589619"/>
    </source>
</evidence>
<dbReference type="EMBL" id="JBHMAG010000023">
    <property type="protein sequence ID" value="MFB9756401.1"/>
    <property type="molecule type" value="Genomic_DNA"/>
</dbReference>
<evidence type="ECO:0000313" key="2">
    <source>
        <dbReference type="EMBL" id="MFB9756401.1"/>
    </source>
</evidence>
<organism evidence="2 3">
    <name type="scientific">Paenibacillus hodogayensis</name>
    <dbReference type="NCBI Taxonomy" id="279208"/>
    <lineage>
        <taxon>Bacteria</taxon>
        <taxon>Bacillati</taxon>
        <taxon>Bacillota</taxon>
        <taxon>Bacilli</taxon>
        <taxon>Bacillales</taxon>
        <taxon>Paenibacillaceae</taxon>
        <taxon>Paenibacillus</taxon>
    </lineage>
</organism>
<dbReference type="PANTHER" id="PTHR43581">
    <property type="entry name" value="ATP/GTP PHOSPHATASE"/>
    <property type="match status" value="1"/>
</dbReference>
<dbReference type="Proteomes" id="UP001589619">
    <property type="component" value="Unassembled WGS sequence"/>
</dbReference>
<dbReference type="Gene3D" id="3.40.50.300">
    <property type="entry name" value="P-loop containing nucleotide triphosphate hydrolases"/>
    <property type="match status" value="1"/>
</dbReference>
<comment type="caution">
    <text evidence="2">The sequence shown here is derived from an EMBL/GenBank/DDBJ whole genome shotgun (WGS) entry which is preliminary data.</text>
</comment>
<name>A0ABV5W7L7_9BACL</name>
<dbReference type="InterPro" id="IPR003959">
    <property type="entry name" value="ATPase_AAA_core"/>
</dbReference>
<dbReference type="SUPFAM" id="SSF52540">
    <property type="entry name" value="P-loop containing nucleoside triphosphate hydrolases"/>
    <property type="match status" value="1"/>
</dbReference>
<feature type="domain" description="ATPase AAA-type core" evidence="1">
    <location>
        <begin position="25"/>
        <end position="389"/>
    </location>
</feature>
<dbReference type="PANTHER" id="PTHR43581:SF2">
    <property type="entry name" value="EXCINUCLEASE ATPASE SUBUNIT"/>
    <property type="match status" value="1"/>
</dbReference>
<reference evidence="2 3" key="1">
    <citation type="submission" date="2024-09" db="EMBL/GenBank/DDBJ databases">
        <authorList>
            <person name="Sun Q."/>
            <person name="Mori K."/>
        </authorList>
    </citation>
    <scope>NUCLEOTIDE SEQUENCE [LARGE SCALE GENOMIC DNA]</scope>
    <source>
        <strain evidence="2 3">JCM 12520</strain>
    </source>
</reference>
<dbReference type="Pfam" id="PF13304">
    <property type="entry name" value="AAA_21"/>
    <property type="match status" value="1"/>
</dbReference>
<dbReference type="RefSeq" id="WP_344916280.1">
    <property type="nucleotide sequence ID" value="NZ_BAAAYO010000019.1"/>
</dbReference>
<protein>
    <submittedName>
        <fullName evidence="2">AAA family ATPase</fullName>
    </submittedName>
</protein>
<gene>
    <name evidence="2" type="ORF">ACFFNY_32910</name>
</gene>
<evidence type="ECO:0000259" key="1">
    <source>
        <dbReference type="Pfam" id="PF13304"/>
    </source>
</evidence>
<accession>A0ABV5W7L7</accession>
<dbReference type="InterPro" id="IPR051396">
    <property type="entry name" value="Bact_Antivir_Def_Nuclease"/>
</dbReference>
<keyword evidence="3" id="KW-1185">Reference proteome</keyword>
<dbReference type="InterPro" id="IPR027417">
    <property type="entry name" value="P-loop_NTPase"/>
</dbReference>
<proteinExistence type="predicted"/>
<sequence length="404" mass="47503">MQENKLYLHFKDNKKKIEFDLNRNTVFFGNNGQGKTRILQTINSLYQLAKEKKKENFSKIIDSMNLDELRINGVDYNSLFLANESLKKVEKENLIGFVLENMMALKKLSLLIDEIPNEYLYSSANRKHKVDRILKYLDRVIKQANWHIFSPIGFDNWLNDLYFFANSLVNSIKHAIDFDLEINSKHSINLVEEVLILASYLKEKYQLYELKSNDIDLNFDLEKNKIMDNLSLKSARYITTDNIDFMNIFKKIELEINAINNGVKTFFWSELIDINKFDELLQKRNELFDKISKFNNIIIKYADIKIELQNINELIFLKNSEEMTFDKLSSGEKKITFLFLEILLNDVDIYLIDEPELSLSLNYQNKIITDLHVLTNGKTLFIATHAPYIYEDFMAIEGNIAKEV</sequence>